<name>A0ABY7U5Q7_9SPHN</name>
<reference evidence="2 3" key="1">
    <citation type="submission" date="2023-02" db="EMBL/GenBank/DDBJ databases">
        <title>Genome sequence of Novosphingobium humi KACC 19094.</title>
        <authorList>
            <person name="Kim S."/>
            <person name="Heo J."/>
            <person name="Kwon S.-W."/>
        </authorList>
    </citation>
    <scope>NUCLEOTIDE SEQUENCE [LARGE SCALE GENOMIC DNA]</scope>
    <source>
        <strain evidence="2 3">KACC 19094</strain>
        <plasmid evidence="2 3">unnamed1</plasmid>
    </source>
</reference>
<keyword evidence="3" id="KW-1185">Reference proteome</keyword>
<evidence type="ECO:0000313" key="3">
    <source>
        <dbReference type="Proteomes" id="UP001218231"/>
    </source>
</evidence>
<dbReference type="Pfam" id="PF00557">
    <property type="entry name" value="Peptidase_M24"/>
    <property type="match status" value="1"/>
</dbReference>
<feature type="domain" description="Peptidase M24" evidence="1">
    <location>
        <begin position="213"/>
        <end position="416"/>
    </location>
</feature>
<dbReference type="PANTHER" id="PTHR46112">
    <property type="entry name" value="AMINOPEPTIDASE"/>
    <property type="match status" value="1"/>
</dbReference>
<evidence type="ECO:0000313" key="2">
    <source>
        <dbReference type="EMBL" id="WCT79694.1"/>
    </source>
</evidence>
<dbReference type="InterPro" id="IPR000994">
    <property type="entry name" value="Pept_M24"/>
</dbReference>
<organism evidence="2 3">
    <name type="scientific">Novosphingobium humi</name>
    <dbReference type="NCBI Taxonomy" id="2282397"/>
    <lineage>
        <taxon>Bacteria</taxon>
        <taxon>Pseudomonadati</taxon>
        <taxon>Pseudomonadota</taxon>
        <taxon>Alphaproteobacteria</taxon>
        <taxon>Sphingomonadales</taxon>
        <taxon>Sphingomonadaceae</taxon>
        <taxon>Novosphingobium</taxon>
    </lineage>
</organism>
<accession>A0ABY7U5Q7</accession>
<protein>
    <submittedName>
        <fullName evidence="2">M24 family metallopeptidase</fullName>
    </submittedName>
</protein>
<geneLocation type="plasmid" evidence="2 3">
    <name>unnamed1</name>
</geneLocation>
<keyword evidence="2" id="KW-0614">Plasmid</keyword>
<dbReference type="Gene3D" id="3.90.230.10">
    <property type="entry name" value="Creatinase/methionine aminopeptidase superfamily"/>
    <property type="match status" value="1"/>
</dbReference>
<dbReference type="InterPro" id="IPR050659">
    <property type="entry name" value="Peptidase_M24B"/>
</dbReference>
<dbReference type="Proteomes" id="UP001218231">
    <property type="component" value="Plasmid unnamed1"/>
</dbReference>
<dbReference type="CDD" id="cd01066">
    <property type="entry name" value="APP_MetAP"/>
    <property type="match status" value="1"/>
</dbReference>
<dbReference type="RefSeq" id="WP_273619964.1">
    <property type="nucleotide sequence ID" value="NZ_CP117418.1"/>
</dbReference>
<gene>
    <name evidence="2" type="ORF">PQ457_16645</name>
</gene>
<dbReference type="InterPro" id="IPR036005">
    <property type="entry name" value="Creatinase/aminopeptidase-like"/>
</dbReference>
<evidence type="ECO:0000259" key="1">
    <source>
        <dbReference type="Pfam" id="PF00557"/>
    </source>
</evidence>
<proteinExistence type="predicted"/>
<dbReference type="SUPFAM" id="SSF55920">
    <property type="entry name" value="Creatinase/aminopeptidase"/>
    <property type="match status" value="1"/>
</dbReference>
<dbReference type="EMBL" id="CP117418">
    <property type="protein sequence ID" value="WCT79694.1"/>
    <property type="molecule type" value="Genomic_DNA"/>
</dbReference>
<sequence>MSHHVASDDALLDGLNAAGPINLSEAFAVMERWDLDAIVCAQPVNVFHALGHWPQIARTRIGQPAGTFAILSRRHMEKPVLVTSRFLHFYTYADGRGPVEAFLYDDLSDGDDLGQNGDFPLCPDRGFAPLSAMELHRFAISAAALRHRAAYRHAGGALVAALREMGAWGGRIGWDDRLIAGVLARHGHEGASIAADNAMREIRLIKSPLEIALMRRAARANVEALQAVAQGVRAGASYRDLHALFRAETAARGNAGVFLNVDRSSSEASPHRIADGQALFLDAVSHFQNYHGDFARTVFVGEPTRSAARAADAAAFGWQAVREALRPGLRFSDIVRIGQDALKRGGFDVQVGFGPHSCGLAHTDEPGEDANDFQGGFWRKPDIELRPGMVISVDCPVLDSGLGGSAHCEDLVLITADGCETIHSSSPAVIVV</sequence>
<dbReference type="PANTHER" id="PTHR46112:SF3">
    <property type="entry name" value="AMINOPEPTIDASE YPDF"/>
    <property type="match status" value="1"/>
</dbReference>